<feature type="transmembrane region" description="Helical" evidence="8">
    <location>
        <begin position="200"/>
        <end position="220"/>
    </location>
</feature>
<comment type="subcellular location">
    <subcellularLocation>
        <location evidence="1">Membrane</location>
        <topology evidence="1">Multi-pass membrane protein</topology>
    </subcellularLocation>
</comment>
<dbReference type="NCBIfam" id="NF033827">
    <property type="entry name" value="CDF_efflux_DmeF"/>
    <property type="match status" value="1"/>
</dbReference>
<keyword evidence="5" id="KW-0406">Ion transport</keyword>
<dbReference type="Gene3D" id="1.20.1510.10">
    <property type="entry name" value="Cation efflux protein transmembrane domain"/>
    <property type="match status" value="1"/>
</dbReference>
<name>A0AAX4HV26_9BACT</name>
<dbReference type="KEGG" id="psti:SOO65_09790"/>
<dbReference type="Proteomes" id="UP001324634">
    <property type="component" value="Chromosome"/>
</dbReference>
<dbReference type="Pfam" id="PF01545">
    <property type="entry name" value="Cation_efflux"/>
    <property type="match status" value="1"/>
</dbReference>
<sequence length="327" mass="36002">MQHHCTIEQKDTGVFLANEQKTKWVTIITLVTMIVEIAVGYWTGSMALLADGWHMASHTLALFLSLVVYYLYRHPKFRASFTFGGGKILSLGGYTSALFLIFIAGSMIVESIMHFYETKPIKYDEAIVVAVIGLVVNIVCAIILHQGEDHGHSHSHGHSHGHDHSNCSHGKSKLAPAGGGHHHHHGHSHSHAEDFNREGAYVHILTDALTSVFAIGALLLGRWQGLSWLDPAVGILGGIVVFKWSLGLIRQSGMDLLDAHEASIDRDNLIKTLETDGSKVLDIHLWKLAPGQVGCEIMIKGCGKTSAEYRDLIQKEFNIHHLIIEVV</sequence>
<protein>
    <submittedName>
        <fullName evidence="10">CDF family Co(II)/Ni(II) efflux transporter DmeF</fullName>
    </submittedName>
</protein>
<keyword evidence="4 8" id="KW-1133">Transmembrane helix</keyword>
<dbReference type="SUPFAM" id="SSF161111">
    <property type="entry name" value="Cation efflux protein transmembrane domain-like"/>
    <property type="match status" value="1"/>
</dbReference>
<dbReference type="NCBIfam" id="TIGR01297">
    <property type="entry name" value="CDF"/>
    <property type="match status" value="1"/>
</dbReference>
<dbReference type="PANTHER" id="PTHR45755:SF4">
    <property type="entry name" value="ZINC TRANSPORTER 7"/>
    <property type="match status" value="1"/>
</dbReference>
<dbReference type="EMBL" id="CP139487">
    <property type="protein sequence ID" value="WPU67043.1"/>
    <property type="molecule type" value="Genomic_DNA"/>
</dbReference>
<evidence type="ECO:0000256" key="7">
    <source>
        <dbReference type="SAM" id="MobiDB-lite"/>
    </source>
</evidence>
<feature type="transmembrane region" description="Helical" evidence="8">
    <location>
        <begin position="55"/>
        <end position="72"/>
    </location>
</feature>
<feature type="compositionally biased region" description="Basic residues" evidence="7">
    <location>
        <begin position="180"/>
        <end position="189"/>
    </location>
</feature>
<dbReference type="InterPro" id="IPR027469">
    <property type="entry name" value="Cation_efflux_TMD_sf"/>
</dbReference>
<dbReference type="PANTHER" id="PTHR45755">
    <property type="match status" value="1"/>
</dbReference>
<evidence type="ECO:0000256" key="1">
    <source>
        <dbReference type="ARBA" id="ARBA00004141"/>
    </source>
</evidence>
<evidence type="ECO:0000313" key="11">
    <source>
        <dbReference type="Proteomes" id="UP001324634"/>
    </source>
</evidence>
<evidence type="ECO:0000259" key="9">
    <source>
        <dbReference type="Pfam" id="PF01545"/>
    </source>
</evidence>
<dbReference type="RefSeq" id="WP_321399847.1">
    <property type="nucleotide sequence ID" value="NZ_CP139487.1"/>
</dbReference>
<feature type="domain" description="Cation efflux protein transmembrane" evidence="9">
    <location>
        <begin position="26"/>
        <end position="257"/>
    </location>
</feature>
<organism evidence="10 11">
    <name type="scientific">Peredibacter starrii</name>
    <dbReference type="NCBI Taxonomy" id="28202"/>
    <lineage>
        <taxon>Bacteria</taxon>
        <taxon>Pseudomonadati</taxon>
        <taxon>Bdellovibrionota</taxon>
        <taxon>Bacteriovoracia</taxon>
        <taxon>Bacteriovoracales</taxon>
        <taxon>Bacteriovoracaceae</taxon>
        <taxon>Peredibacter</taxon>
    </lineage>
</organism>
<keyword evidence="2" id="KW-0813">Transport</keyword>
<accession>A0AAX4HV26</accession>
<proteinExistence type="predicted"/>
<feature type="transmembrane region" description="Helical" evidence="8">
    <location>
        <begin position="93"/>
        <end position="114"/>
    </location>
</feature>
<dbReference type="InterPro" id="IPR058533">
    <property type="entry name" value="Cation_efflux_TM"/>
</dbReference>
<evidence type="ECO:0000256" key="6">
    <source>
        <dbReference type="ARBA" id="ARBA00023136"/>
    </source>
</evidence>
<feature type="region of interest" description="Disordered" evidence="7">
    <location>
        <begin position="151"/>
        <end position="191"/>
    </location>
</feature>
<evidence type="ECO:0000256" key="3">
    <source>
        <dbReference type="ARBA" id="ARBA00022692"/>
    </source>
</evidence>
<dbReference type="InterPro" id="IPR002524">
    <property type="entry name" value="Cation_efflux"/>
</dbReference>
<dbReference type="GO" id="GO:0016020">
    <property type="term" value="C:membrane"/>
    <property type="evidence" value="ECO:0007669"/>
    <property type="project" value="UniProtKB-SubCell"/>
</dbReference>
<dbReference type="InterPro" id="IPR045316">
    <property type="entry name" value="Msc2-like"/>
</dbReference>
<dbReference type="AlphaFoldDB" id="A0AAX4HV26"/>
<feature type="transmembrane region" description="Helical" evidence="8">
    <location>
        <begin position="24"/>
        <end position="43"/>
    </location>
</feature>
<keyword evidence="6 8" id="KW-0472">Membrane</keyword>
<feature type="transmembrane region" description="Helical" evidence="8">
    <location>
        <begin position="226"/>
        <end position="246"/>
    </location>
</feature>
<evidence type="ECO:0000256" key="5">
    <source>
        <dbReference type="ARBA" id="ARBA00023065"/>
    </source>
</evidence>
<gene>
    <name evidence="10" type="primary">dmeF</name>
    <name evidence="10" type="ORF">SOO65_09790</name>
</gene>
<dbReference type="GO" id="GO:0006882">
    <property type="term" value="P:intracellular zinc ion homeostasis"/>
    <property type="evidence" value="ECO:0007669"/>
    <property type="project" value="InterPro"/>
</dbReference>
<keyword evidence="3 8" id="KW-0812">Transmembrane</keyword>
<reference evidence="10 11" key="1">
    <citation type="submission" date="2023-11" db="EMBL/GenBank/DDBJ databases">
        <title>Peredibacter starrii A3.12.</title>
        <authorList>
            <person name="Mitchell R.J."/>
        </authorList>
    </citation>
    <scope>NUCLEOTIDE SEQUENCE [LARGE SCALE GENOMIC DNA]</scope>
    <source>
        <strain evidence="10 11">A3.12</strain>
    </source>
</reference>
<dbReference type="GO" id="GO:0005385">
    <property type="term" value="F:zinc ion transmembrane transporter activity"/>
    <property type="evidence" value="ECO:0007669"/>
    <property type="project" value="InterPro"/>
</dbReference>
<evidence type="ECO:0000256" key="4">
    <source>
        <dbReference type="ARBA" id="ARBA00022989"/>
    </source>
</evidence>
<evidence type="ECO:0000256" key="8">
    <source>
        <dbReference type="SAM" id="Phobius"/>
    </source>
</evidence>
<evidence type="ECO:0000313" key="10">
    <source>
        <dbReference type="EMBL" id="WPU67043.1"/>
    </source>
</evidence>
<feature type="transmembrane region" description="Helical" evidence="8">
    <location>
        <begin position="126"/>
        <end position="144"/>
    </location>
</feature>
<keyword evidence="11" id="KW-1185">Reference proteome</keyword>
<evidence type="ECO:0000256" key="2">
    <source>
        <dbReference type="ARBA" id="ARBA00022448"/>
    </source>
</evidence>